<feature type="domain" description="ARMC9 CTLH-like" evidence="2">
    <location>
        <begin position="14"/>
        <end position="91"/>
    </location>
</feature>
<dbReference type="OrthoDB" id="538223at2759"/>
<name>A0A9W7GVT5_HIBTR</name>
<evidence type="ECO:0000256" key="1">
    <source>
        <dbReference type="SAM" id="Coils"/>
    </source>
</evidence>
<dbReference type="PANTHER" id="PTHR47198:SF1">
    <property type="entry name" value="WD REPEAT-CONTAINING PROTEIN 91-LIKE ISOFORM X1"/>
    <property type="match status" value="1"/>
</dbReference>
<dbReference type="AlphaFoldDB" id="A0A9W7GVT5"/>
<reference evidence="3" key="1">
    <citation type="submission" date="2023-05" db="EMBL/GenBank/DDBJ databases">
        <title>Genome and transcriptome analyses reveal genes involved in the formation of fine ridges on petal epidermal cells in Hibiscus trionum.</title>
        <authorList>
            <person name="Koshimizu S."/>
            <person name="Masuda S."/>
            <person name="Ishii T."/>
            <person name="Shirasu K."/>
            <person name="Hoshino A."/>
            <person name="Arita M."/>
        </authorList>
    </citation>
    <scope>NUCLEOTIDE SEQUENCE</scope>
    <source>
        <strain evidence="3">Hamamatsu line</strain>
    </source>
</reference>
<comment type="caution">
    <text evidence="3">The sequence shown here is derived from an EMBL/GenBank/DDBJ whole genome shotgun (WGS) entry which is preliminary data.</text>
</comment>
<evidence type="ECO:0000313" key="3">
    <source>
        <dbReference type="EMBL" id="GMI66519.1"/>
    </source>
</evidence>
<dbReference type="InterPro" id="IPR056327">
    <property type="entry name" value="ARMC9_CTLH-like_dom"/>
</dbReference>
<protein>
    <recommendedName>
        <fullName evidence="2">ARMC9 CTLH-like domain-containing protein</fullName>
    </recommendedName>
</protein>
<dbReference type="Pfam" id="PF23138">
    <property type="entry name" value="CTLH_Armc9"/>
    <property type="match status" value="1"/>
</dbReference>
<proteinExistence type="predicted"/>
<dbReference type="Proteomes" id="UP001165190">
    <property type="component" value="Unassembled WGS sequence"/>
</dbReference>
<evidence type="ECO:0000259" key="2">
    <source>
        <dbReference type="Pfam" id="PF23138"/>
    </source>
</evidence>
<organism evidence="3 4">
    <name type="scientific">Hibiscus trionum</name>
    <name type="common">Flower of an hour</name>
    <dbReference type="NCBI Taxonomy" id="183268"/>
    <lineage>
        <taxon>Eukaryota</taxon>
        <taxon>Viridiplantae</taxon>
        <taxon>Streptophyta</taxon>
        <taxon>Embryophyta</taxon>
        <taxon>Tracheophyta</taxon>
        <taxon>Spermatophyta</taxon>
        <taxon>Magnoliopsida</taxon>
        <taxon>eudicotyledons</taxon>
        <taxon>Gunneridae</taxon>
        <taxon>Pentapetalae</taxon>
        <taxon>rosids</taxon>
        <taxon>malvids</taxon>
        <taxon>Malvales</taxon>
        <taxon>Malvaceae</taxon>
        <taxon>Malvoideae</taxon>
        <taxon>Hibiscus</taxon>
    </lineage>
</organism>
<keyword evidence="1" id="KW-0175">Coiled coil</keyword>
<evidence type="ECO:0000313" key="4">
    <source>
        <dbReference type="Proteomes" id="UP001165190"/>
    </source>
</evidence>
<keyword evidence="4" id="KW-1185">Reference proteome</keyword>
<dbReference type="EMBL" id="BSYR01000004">
    <property type="protein sequence ID" value="GMI66519.1"/>
    <property type="molecule type" value="Genomic_DNA"/>
</dbReference>
<gene>
    <name evidence="3" type="ORF">HRI_000321200</name>
</gene>
<feature type="coiled-coil region" evidence="1">
    <location>
        <begin position="101"/>
        <end position="128"/>
    </location>
</feature>
<sequence>MLEALSKLEGSVLRCYIVHALQSGRKDKVVEFFGINGNDLLLKSSSDWTPWFAIPYLKNPSLDPQFRVYFSKEWYEALRLSLRNFFSEIFNVTRLPALLKISLEKNTISSLKKDNKRLNQKLVQLQALLDGK</sequence>
<dbReference type="PANTHER" id="PTHR47198">
    <property type="entry name" value="OS05G0299300 PROTEIN"/>
    <property type="match status" value="1"/>
</dbReference>
<accession>A0A9W7GVT5</accession>